<name>H6Q9U3_PYROT</name>
<evidence type="ECO:0000313" key="3">
    <source>
        <dbReference type="Proteomes" id="UP000009062"/>
    </source>
</evidence>
<keyword evidence="3" id="KW-1185">Reference proteome</keyword>
<reference evidence="2 3" key="1">
    <citation type="journal article" date="2012" name="Stand. Genomic Sci.">
        <title>Complete genome sequence of Pyrobaculum oguniense.</title>
        <authorList>
            <person name="Bernick D.L."/>
            <person name="Karplus K."/>
            <person name="Lui L.M."/>
            <person name="Coker J.K."/>
            <person name="Murphy J.N."/>
            <person name="Chan P.P."/>
            <person name="Cozen A.E."/>
            <person name="Lowe T.M."/>
        </authorList>
    </citation>
    <scope>NUCLEOTIDE SEQUENCE [LARGE SCALE GENOMIC DNA]</scope>
    <source>
        <strain evidence="2 3">TE7</strain>
    </source>
</reference>
<keyword evidence="1" id="KW-0812">Transmembrane</keyword>
<proteinExistence type="predicted"/>
<dbReference type="EMBL" id="CP003316">
    <property type="protein sequence ID" value="AFA39001.1"/>
    <property type="molecule type" value="Genomic_DNA"/>
</dbReference>
<gene>
    <name evidence="2" type="ordered locus">Pogu_0974</name>
</gene>
<dbReference type="HOGENOM" id="CLU_2519907_0_0_2"/>
<keyword evidence="1" id="KW-1133">Transmembrane helix</keyword>
<organism evidence="2 3">
    <name type="scientific">Pyrobaculum oguniense (strain DSM 13380 / JCM 10595 / TE7)</name>
    <dbReference type="NCBI Taxonomy" id="698757"/>
    <lineage>
        <taxon>Archaea</taxon>
        <taxon>Thermoproteota</taxon>
        <taxon>Thermoprotei</taxon>
        <taxon>Thermoproteales</taxon>
        <taxon>Thermoproteaceae</taxon>
        <taxon>Pyrobaculum</taxon>
    </lineage>
</organism>
<feature type="transmembrane region" description="Helical" evidence="1">
    <location>
        <begin position="32"/>
        <end position="54"/>
    </location>
</feature>
<dbReference type="AlphaFoldDB" id="H6Q9U3"/>
<sequence>MTAQRLYAAVLLALAIAGVVLAALLSALGLPGIYGLYVFASAPVVAIMATLPLIMRERVSIVPFAVAVVLVIIISALGLIKIGH</sequence>
<protein>
    <submittedName>
        <fullName evidence="2">Uncharacterized protein</fullName>
    </submittedName>
</protein>
<dbReference type="Proteomes" id="UP000009062">
    <property type="component" value="Chromosome"/>
</dbReference>
<evidence type="ECO:0000256" key="1">
    <source>
        <dbReference type="SAM" id="Phobius"/>
    </source>
</evidence>
<feature type="transmembrane region" description="Helical" evidence="1">
    <location>
        <begin position="61"/>
        <end position="80"/>
    </location>
</feature>
<accession>H6Q9U3</accession>
<keyword evidence="1" id="KW-0472">Membrane</keyword>
<dbReference type="KEGG" id="pog:Pogu_0974"/>
<evidence type="ECO:0000313" key="2">
    <source>
        <dbReference type="EMBL" id="AFA39001.1"/>
    </source>
</evidence>